<protein>
    <recommendedName>
        <fullName evidence="3">Tetratricopeptide repeat protein</fullName>
    </recommendedName>
</protein>
<dbReference type="RefSeq" id="WP_147685257.1">
    <property type="nucleotide sequence ID" value="NZ_VDUX01000003.1"/>
</dbReference>
<name>A0A5C8NHA9_9ACTN</name>
<evidence type="ECO:0000313" key="2">
    <source>
        <dbReference type="Proteomes" id="UP000321571"/>
    </source>
</evidence>
<gene>
    <name evidence="1" type="ORF">FHP06_07055</name>
</gene>
<evidence type="ECO:0000313" key="1">
    <source>
        <dbReference type="EMBL" id="TXL61189.1"/>
    </source>
</evidence>
<keyword evidence="2" id="KW-1185">Reference proteome</keyword>
<accession>A0A5C8NHA9</accession>
<dbReference type="OrthoDB" id="134712at2"/>
<comment type="caution">
    <text evidence="1">The sequence shown here is derived from an EMBL/GenBank/DDBJ whole genome shotgun (WGS) entry which is preliminary data.</text>
</comment>
<dbReference type="EMBL" id="VDUX01000003">
    <property type="protein sequence ID" value="TXL61189.1"/>
    <property type="molecule type" value="Genomic_DNA"/>
</dbReference>
<reference evidence="1 2" key="1">
    <citation type="submission" date="2019-06" db="EMBL/GenBank/DDBJ databases">
        <title>Aeromicrobium sp. nov., isolated from a maize field.</title>
        <authorList>
            <person name="Lin S.-Y."/>
            <person name="Tsai C.-F."/>
            <person name="Young C.-C."/>
        </authorList>
    </citation>
    <scope>NUCLEOTIDE SEQUENCE [LARGE SCALE GENOMIC DNA]</scope>
    <source>
        <strain evidence="1 2">CC-CFT486</strain>
    </source>
</reference>
<evidence type="ECO:0008006" key="3">
    <source>
        <dbReference type="Google" id="ProtNLM"/>
    </source>
</evidence>
<dbReference type="Proteomes" id="UP000321571">
    <property type="component" value="Unassembled WGS sequence"/>
</dbReference>
<organism evidence="1 2">
    <name type="scientific">Aeromicrobium terrae</name>
    <dbReference type="NCBI Taxonomy" id="2498846"/>
    <lineage>
        <taxon>Bacteria</taxon>
        <taxon>Bacillati</taxon>
        <taxon>Actinomycetota</taxon>
        <taxon>Actinomycetes</taxon>
        <taxon>Propionibacteriales</taxon>
        <taxon>Nocardioidaceae</taxon>
        <taxon>Aeromicrobium</taxon>
    </lineage>
</organism>
<sequence length="615" mass="65589">MAPAPAVDDLLDRADAARAAGRGDDASALYDEAIALARAEDDLELWARAALRAAESQVFGSEPGTVPVHLHQVYDRTTDPTLRARLAAALARSWSYAGEPARARPFGEEAARLAEDSGDPLLLVDCLDAALVTRWGPDELDDRRELALRLGDVAAHVEDPDQRLRAHLWAFQVACEVLDLPAMHRHLRAVERLGADSARARFFGATRRAMLDALRGRLDTLPTLRAIAEDAVAEAGLADGWMVIAGMDGFSAWMRGDADTCTAVATVVEEFAIDEGLPGVHTEAALIWLGAGRPDRAAPLLAAVTGPALADLARDVNWLQTMQLALEVALAVGDTDTVAQVAELLGPYAGRAVLNAGAVMFHGVTDDTLSRAYDVLGEADDARTCRERALRTYQRIGASWWHDRLAATSGPASSAGTAWTLAPQAGGTWLVGAEGRTAAVPATRGLAHLHELLRRPGIDVAALDLAGGTSGSVDAGDLGPVLDDQARTAYKRRLDELEAEIAEAEDWSDAGRLALLRDERDALLTELVAATGLAGRRRVVGSSQERARVTVRKAIVSAIDKLEAVDPVLARHLRERVRTGSACRYDPDPDRPVAWTLVGTSPDGHPHAGTTRLTT</sequence>
<proteinExistence type="predicted"/>
<dbReference type="AlphaFoldDB" id="A0A5C8NHA9"/>